<feature type="compositionally biased region" description="Basic and acidic residues" evidence="1">
    <location>
        <begin position="50"/>
        <end position="67"/>
    </location>
</feature>
<dbReference type="EMBL" id="JAMQKB010000006">
    <property type="protein sequence ID" value="MDC3424491.1"/>
    <property type="molecule type" value="Genomic_DNA"/>
</dbReference>
<feature type="region of interest" description="Disordered" evidence="1">
    <location>
        <begin position="43"/>
        <end position="85"/>
    </location>
</feature>
<comment type="caution">
    <text evidence="3">The sequence shown here is derived from an EMBL/GenBank/DDBJ whole genome shotgun (WGS) entry which is preliminary data.</text>
</comment>
<accession>A0A9X3WUI9</accession>
<dbReference type="Proteomes" id="UP001145050">
    <property type="component" value="Unassembled WGS sequence"/>
</dbReference>
<sequence length="85" mass="9545">MACFSVTQNYAASTCLLLIYRLFEHALLVIFIIVMTYLDKRKQKKRFHSPYREKTEQEKEVEREVAKAKSQRGGSSGGIGGGGSS</sequence>
<name>A0A9X3WUI9_9BACI</name>
<organism evidence="3 4">
    <name type="scientific">Terrihalobacillus insolitus</name>
    <dbReference type="NCBI Taxonomy" id="2950438"/>
    <lineage>
        <taxon>Bacteria</taxon>
        <taxon>Bacillati</taxon>
        <taxon>Bacillota</taxon>
        <taxon>Bacilli</taxon>
        <taxon>Bacillales</taxon>
        <taxon>Bacillaceae</taxon>
        <taxon>Terrihalobacillus</taxon>
    </lineage>
</organism>
<protein>
    <submittedName>
        <fullName evidence="3">Uncharacterized protein</fullName>
    </submittedName>
</protein>
<proteinExistence type="predicted"/>
<evidence type="ECO:0000313" key="3">
    <source>
        <dbReference type="EMBL" id="MDC3424491.1"/>
    </source>
</evidence>
<keyword evidence="4" id="KW-1185">Reference proteome</keyword>
<keyword evidence="2" id="KW-0812">Transmembrane</keyword>
<reference evidence="3" key="1">
    <citation type="submission" date="2022-06" db="EMBL/GenBank/DDBJ databases">
        <title>Aquibacillus sp. a new bacterium isolated from soil saline samples.</title>
        <authorList>
            <person name="Galisteo C."/>
            <person name="De La Haba R."/>
            <person name="Sanchez-Porro C."/>
            <person name="Ventosa A."/>
        </authorList>
    </citation>
    <scope>NUCLEOTIDE SEQUENCE</scope>
    <source>
        <strain evidence="3">3ASR75-11</strain>
    </source>
</reference>
<gene>
    <name evidence="3" type="ORF">NC797_08205</name>
</gene>
<evidence type="ECO:0000256" key="1">
    <source>
        <dbReference type="SAM" id="MobiDB-lite"/>
    </source>
</evidence>
<evidence type="ECO:0000313" key="4">
    <source>
        <dbReference type="Proteomes" id="UP001145050"/>
    </source>
</evidence>
<dbReference type="RefSeq" id="WP_272436296.1">
    <property type="nucleotide sequence ID" value="NZ_JAMQKB010000006.1"/>
</dbReference>
<dbReference type="AlphaFoldDB" id="A0A9X3WUI9"/>
<keyword evidence="2" id="KW-1133">Transmembrane helix</keyword>
<feature type="transmembrane region" description="Helical" evidence="2">
    <location>
        <begin position="18"/>
        <end position="38"/>
    </location>
</feature>
<feature type="compositionally biased region" description="Gly residues" evidence="1">
    <location>
        <begin position="74"/>
        <end position="85"/>
    </location>
</feature>
<keyword evidence="2" id="KW-0472">Membrane</keyword>
<evidence type="ECO:0000256" key="2">
    <source>
        <dbReference type="SAM" id="Phobius"/>
    </source>
</evidence>